<dbReference type="EMBL" id="CAUJNA010001746">
    <property type="protein sequence ID" value="CAJ1388728.1"/>
    <property type="molecule type" value="Genomic_DNA"/>
</dbReference>
<keyword evidence="4" id="KW-1185">Reference proteome</keyword>
<dbReference type="AlphaFoldDB" id="A0AA36N410"/>
<feature type="transmembrane region" description="Helical" evidence="2">
    <location>
        <begin position="197"/>
        <end position="219"/>
    </location>
</feature>
<dbReference type="InterPro" id="IPR038665">
    <property type="entry name" value="Voltage-dep_anion_channel_sf"/>
</dbReference>
<feature type="transmembrane region" description="Helical" evidence="2">
    <location>
        <begin position="69"/>
        <end position="93"/>
    </location>
</feature>
<name>A0AA36N410_9DINO</name>
<dbReference type="Proteomes" id="UP001178507">
    <property type="component" value="Unassembled WGS sequence"/>
</dbReference>
<feature type="transmembrane region" description="Helical" evidence="2">
    <location>
        <begin position="169"/>
        <end position="191"/>
    </location>
</feature>
<feature type="compositionally biased region" description="Low complexity" evidence="1">
    <location>
        <begin position="7"/>
        <end position="39"/>
    </location>
</feature>
<comment type="caution">
    <text evidence="3">The sequence shown here is derived from an EMBL/GenBank/DDBJ whole genome shotgun (WGS) entry which is preliminary data.</text>
</comment>
<evidence type="ECO:0008006" key="5">
    <source>
        <dbReference type="Google" id="ProtNLM"/>
    </source>
</evidence>
<evidence type="ECO:0000256" key="2">
    <source>
        <dbReference type="SAM" id="Phobius"/>
    </source>
</evidence>
<feature type="transmembrane region" description="Helical" evidence="2">
    <location>
        <begin position="138"/>
        <end position="157"/>
    </location>
</feature>
<evidence type="ECO:0000256" key="1">
    <source>
        <dbReference type="SAM" id="MobiDB-lite"/>
    </source>
</evidence>
<proteinExistence type="predicted"/>
<feature type="transmembrane region" description="Helical" evidence="2">
    <location>
        <begin position="226"/>
        <end position="247"/>
    </location>
</feature>
<dbReference type="Gene3D" id="1.50.10.150">
    <property type="entry name" value="Voltage-dependent anion channel"/>
    <property type="match status" value="1"/>
</dbReference>
<keyword evidence="2" id="KW-0812">Transmembrane</keyword>
<organism evidence="3 4">
    <name type="scientific">Effrenium voratum</name>
    <dbReference type="NCBI Taxonomy" id="2562239"/>
    <lineage>
        <taxon>Eukaryota</taxon>
        <taxon>Sar</taxon>
        <taxon>Alveolata</taxon>
        <taxon>Dinophyceae</taxon>
        <taxon>Suessiales</taxon>
        <taxon>Symbiodiniaceae</taxon>
        <taxon>Effrenium</taxon>
    </lineage>
</organism>
<protein>
    <recommendedName>
        <fullName evidence="5">Tellurite resistance protein</fullName>
    </recommendedName>
</protein>
<evidence type="ECO:0000313" key="3">
    <source>
        <dbReference type="EMBL" id="CAJ1388728.1"/>
    </source>
</evidence>
<feature type="transmembrane region" description="Helical" evidence="2">
    <location>
        <begin position="259"/>
        <end position="278"/>
    </location>
</feature>
<feature type="transmembrane region" description="Helical" evidence="2">
    <location>
        <begin position="290"/>
        <end position="308"/>
    </location>
</feature>
<feature type="region of interest" description="Disordered" evidence="1">
    <location>
        <begin position="1"/>
        <end position="39"/>
    </location>
</feature>
<keyword evidence="2" id="KW-0472">Membrane</keyword>
<gene>
    <name evidence="3" type="ORF">EVOR1521_LOCUS14531</name>
</gene>
<evidence type="ECO:0000313" key="4">
    <source>
        <dbReference type="Proteomes" id="UP001178507"/>
    </source>
</evidence>
<accession>A0AA36N410</accession>
<reference evidence="3" key="1">
    <citation type="submission" date="2023-08" db="EMBL/GenBank/DDBJ databases">
        <authorList>
            <person name="Chen Y."/>
            <person name="Shah S."/>
            <person name="Dougan E. K."/>
            <person name="Thang M."/>
            <person name="Chan C."/>
        </authorList>
    </citation>
    <scope>NUCLEOTIDE SEQUENCE</scope>
</reference>
<sequence length="352" mass="37096">MSKKEAAQASVRSRAASPGATGAKAAKAKAGPAEGKPATPAAKSELEILEGLPPQLGALALGSLGLARAWAVGGSGAISSALSLAALLFLAIYSMKLLRPSALWRDASDASALPPLGAFFAAAQGVGVRYLVPELAQLVIVVTHGLMLLVSIRFAWVNAKKGLRPDPSWFPGLLLSGFTSVSASALGPWWLKAAVPLHFWSSIAIYVPVKLVVIYRLFLSPARSSVAANAGMATFMAPGSFFTVVHLTSGKPGGDLMGLLLFADSTISFLATVGLLYIRRSVWSSAFHVSYVAFTFPLASTATAALLSSERLMDSSLLVAWAWLLLLLATGVILAVQFRFLRHLLELRRKQK</sequence>
<feature type="transmembrane region" description="Helical" evidence="2">
    <location>
        <begin position="320"/>
        <end position="341"/>
    </location>
</feature>
<keyword evidence="2" id="KW-1133">Transmembrane helix</keyword>